<feature type="region of interest" description="Disordered" evidence="2">
    <location>
        <begin position="1"/>
        <end position="31"/>
    </location>
</feature>
<accession>A0A1G7DE46</accession>
<dbReference type="SUPFAM" id="SSF47413">
    <property type="entry name" value="lambda repressor-like DNA-binding domains"/>
    <property type="match status" value="1"/>
</dbReference>
<dbReference type="AlphaFoldDB" id="A0A1G7DE46"/>
<evidence type="ECO:0000256" key="1">
    <source>
        <dbReference type="ARBA" id="ARBA00023125"/>
    </source>
</evidence>
<dbReference type="InterPro" id="IPR050807">
    <property type="entry name" value="TransReg_Diox_bact_type"/>
</dbReference>
<dbReference type="GO" id="GO:0003677">
    <property type="term" value="F:DNA binding"/>
    <property type="evidence" value="ECO:0007669"/>
    <property type="project" value="UniProtKB-KW"/>
</dbReference>
<gene>
    <name evidence="4" type="ORF">SAMN04488105_104138</name>
</gene>
<dbReference type="PANTHER" id="PTHR46797">
    <property type="entry name" value="HTH-TYPE TRANSCRIPTIONAL REGULATOR"/>
    <property type="match status" value="1"/>
</dbReference>
<dbReference type="Pfam" id="PF07883">
    <property type="entry name" value="Cupin_2"/>
    <property type="match status" value="1"/>
</dbReference>
<evidence type="ECO:0000256" key="2">
    <source>
        <dbReference type="SAM" id="MobiDB-lite"/>
    </source>
</evidence>
<dbReference type="InterPro" id="IPR001387">
    <property type="entry name" value="Cro/C1-type_HTH"/>
</dbReference>
<dbReference type="Pfam" id="PF01381">
    <property type="entry name" value="HTH_3"/>
    <property type="match status" value="1"/>
</dbReference>
<evidence type="ECO:0000259" key="3">
    <source>
        <dbReference type="PROSITE" id="PS50943"/>
    </source>
</evidence>
<dbReference type="Gene3D" id="1.10.260.40">
    <property type="entry name" value="lambda repressor-like DNA-binding domains"/>
    <property type="match status" value="1"/>
</dbReference>
<dbReference type="STRING" id="282683.SAMN04488105_104138"/>
<dbReference type="PROSITE" id="PS50943">
    <property type="entry name" value="HTH_CROC1"/>
    <property type="match status" value="1"/>
</dbReference>
<dbReference type="GO" id="GO:0003700">
    <property type="term" value="F:DNA-binding transcription factor activity"/>
    <property type="evidence" value="ECO:0007669"/>
    <property type="project" value="TreeGrafter"/>
</dbReference>
<dbReference type="GO" id="GO:0005829">
    <property type="term" value="C:cytosol"/>
    <property type="evidence" value="ECO:0007669"/>
    <property type="project" value="TreeGrafter"/>
</dbReference>
<dbReference type="CDD" id="cd00093">
    <property type="entry name" value="HTH_XRE"/>
    <property type="match status" value="1"/>
</dbReference>
<dbReference type="EMBL" id="FNAV01000004">
    <property type="protein sequence ID" value="SDE49290.1"/>
    <property type="molecule type" value="Genomic_DNA"/>
</dbReference>
<feature type="domain" description="HTH cro/C1-type" evidence="3">
    <location>
        <begin position="50"/>
        <end position="104"/>
    </location>
</feature>
<evidence type="ECO:0000313" key="4">
    <source>
        <dbReference type="EMBL" id="SDE49290.1"/>
    </source>
</evidence>
<dbReference type="Gene3D" id="2.60.120.10">
    <property type="entry name" value="Jelly Rolls"/>
    <property type="match status" value="1"/>
</dbReference>
<name>A0A1G7DE46_9RHOB</name>
<dbReference type="InterPro" id="IPR014710">
    <property type="entry name" value="RmlC-like_jellyroll"/>
</dbReference>
<dbReference type="PANTHER" id="PTHR46797:SF2">
    <property type="entry name" value="TRANSCRIPTIONAL REGULATOR"/>
    <property type="match status" value="1"/>
</dbReference>
<feature type="compositionally biased region" description="Polar residues" evidence="2">
    <location>
        <begin position="14"/>
        <end position="31"/>
    </location>
</feature>
<keyword evidence="5" id="KW-1185">Reference proteome</keyword>
<dbReference type="InterPro" id="IPR013096">
    <property type="entry name" value="Cupin_2"/>
</dbReference>
<dbReference type="InterPro" id="IPR011051">
    <property type="entry name" value="RmlC_Cupin_sf"/>
</dbReference>
<protein>
    <submittedName>
        <fullName evidence="4">Transcriptional regulator, XRE family with cupin sensor</fullName>
    </submittedName>
</protein>
<dbReference type="InterPro" id="IPR010982">
    <property type="entry name" value="Lambda_DNA-bd_dom_sf"/>
</dbReference>
<sequence>MNVPGPARGGSPTGTGNPMKNGASSKLTQNPHAVRELREKNLEVAIGRQVRELRKRQRMTGSELAQQTGLSVGMLSKIENGVISPSLNTLQALANALRVPLVQLFSGFEEPRGAMHVKAGQGVEIERAGTRAGHQYQLLGHIGSNNSGVVVEPYLITLDSESDRFPAFQHEGIELIYMLEGVIDYRHGDQLYLLEPGDSLLFDADAPHGPEVLVELPSRYLSIITYPQAR</sequence>
<organism evidence="4 5">
    <name type="scientific">Salipiger thiooxidans</name>
    <dbReference type="NCBI Taxonomy" id="282683"/>
    <lineage>
        <taxon>Bacteria</taxon>
        <taxon>Pseudomonadati</taxon>
        <taxon>Pseudomonadota</taxon>
        <taxon>Alphaproteobacteria</taxon>
        <taxon>Rhodobacterales</taxon>
        <taxon>Roseobacteraceae</taxon>
        <taxon>Salipiger</taxon>
    </lineage>
</organism>
<evidence type="ECO:0000313" key="5">
    <source>
        <dbReference type="Proteomes" id="UP000198994"/>
    </source>
</evidence>
<dbReference type="SUPFAM" id="SSF51182">
    <property type="entry name" value="RmlC-like cupins"/>
    <property type="match status" value="1"/>
</dbReference>
<dbReference type="Proteomes" id="UP000198994">
    <property type="component" value="Unassembled WGS sequence"/>
</dbReference>
<dbReference type="CDD" id="cd02209">
    <property type="entry name" value="cupin_XRE_C"/>
    <property type="match status" value="1"/>
</dbReference>
<proteinExistence type="predicted"/>
<reference evidence="5" key="1">
    <citation type="submission" date="2016-10" db="EMBL/GenBank/DDBJ databases">
        <authorList>
            <person name="Varghese N."/>
            <person name="Submissions S."/>
        </authorList>
    </citation>
    <scope>NUCLEOTIDE SEQUENCE [LARGE SCALE GENOMIC DNA]</scope>
    <source>
        <strain evidence="5">DSM 10146</strain>
    </source>
</reference>
<keyword evidence="1" id="KW-0238">DNA-binding</keyword>
<dbReference type="SMART" id="SM00530">
    <property type="entry name" value="HTH_XRE"/>
    <property type="match status" value="1"/>
</dbReference>